<protein>
    <submittedName>
        <fullName evidence="1">Uncharacterized protein</fullName>
    </submittedName>
</protein>
<dbReference type="EMBL" id="JACMYC010000010">
    <property type="protein sequence ID" value="MBC2961699.1"/>
    <property type="molecule type" value="Genomic_DNA"/>
</dbReference>
<evidence type="ECO:0000313" key="2">
    <source>
        <dbReference type="Proteomes" id="UP000604001"/>
    </source>
</evidence>
<dbReference type="RefSeq" id="WP_186346907.1">
    <property type="nucleotide sequence ID" value="NZ_BMMR01000002.1"/>
</dbReference>
<name>A0ABR6UB81_9ACTN</name>
<sequence>MENPIAINPAPSTFEERLEQIRAQRAALRLRHSQALARLMEEREDLRGVHALADFVDDSLRWSA</sequence>
<gene>
    <name evidence="1" type="ORF">H7344_15475</name>
</gene>
<proteinExistence type="predicted"/>
<comment type="caution">
    <text evidence="1">The sequence shown here is derived from an EMBL/GenBank/DDBJ whole genome shotgun (WGS) entry which is preliminary data.</text>
</comment>
<organism evidence="1 2">
    <name type="scientific">Nocardioides deserti</name>
    <dbReference type="NCBI Taxonomy" id="1588644"/>
    <lineage>
        <taxon>Bacteria</taxon>
        <taxon>Bacillati</taxon>
        <taxon>Actinomycetota</taxon>
        <taxon>Actinomycetes</taxon>
        <taxon>Propionibacteriales</taxon>
        <taxon>Nocardioidaceae</taxon>
        <taxon>Nocardioides</taxon>
    </lineage>
</organism>
<evidence type="ECO:0000313" key="1">
    <source>
        <dbReference type="EMBL" id="MBC2961699.1"/>
    </source>
</evidence>
<keyword evidence="2" id="KW-1185">Reference proteome</keyword>
<dbReference type="Proteomes" id="UP000604001">
    <property type="component" value="Unassembled WGS sequence"/>
</dbReference>
<accession>A0ABR6UB81</accession>
<reference evidence="1 2" key="1">
    <citation type="submission" date="2020-08" db="EMBL/GenBank/DDBJ databases">
        <title>novel species in genus Nocardioides.</title>
        <authorList>
            <person name="Zhang G."/>
        </authorList>
    </citation>
    <scope>NUCLEOTIDE SEQUENCE [LARGE SCALE GENOMIC DNA]</scope>
    <source>
        <strain evidence="1 2">SC8A-24</strain>
    </source>
</reference>